<dbReference type="eggNOG" id="KOG0155">
    <property type="taxonomic scope" value="Eukaryota"/>
</dbReference>
<evidence type="ECO:0000256" key="2">
    <source>
        <dbReference type="SAM" id="MobiDB-lite"/>
    </source>
</evidence>
<organism evidence="6 7">
    <name type="scientific">Cucumis melo</name>
    <name type="common">Muskmelon</name>
    <dbReference type="NCBI Taxonomy" id="3656"/>
    <lineage>
        <taxon>Eukaryota</taxon>
        <taxon>Viridiplantae</taxon>
        <taxon>Streptophyta</taxon>
        <taxon>Embryophyta</taxon>
        <taxon>Tracheophyta</taxon>
        <taxon>Spermatophyta</taxon>
        <taxon>Magnoliopsida</taxon>
        <taxon>eudicotyledons</taxon>
        <taxon>Gunneridae</taxon>
        <taxon>Pentapetalae</taxon>
        <taxon>rosids</taxon>
        <taxon>fabids</taxon>
        <taxon>Cucurbitales</taxon>
        <taxon>Cucurbitaceae</taxon>
        <taxon>Benincaseae</taxon>
        <taxon>Cucumis</taxon>
    </lineage>
</organism>
<dbReference type="FunFam" id="1.10.10.440:FF:000020">
    <property type="entry name" value="Pre-mRNA-processing protein 40C"/>
    <property type="match status" value="1"/>
</dbReference>
<dbReference type="FunFam" id="1.10.10.440:FF:000021">
    <property type="entry name" value="pre-mRNA-processing protein 40C isoform X1"/>
    <property type="match status" value="1"/>
</dbReference>
<dbReference type="EnsemblPlants" id="MELO3C024279.2.1">
    <property type="protein sequence ID" value="MELO3C024279.2.1"/>
    <property type="gene ID" value="MELO3C024279.2"/>
</dbReference>
<feature type="compositionally biased region" description="Polar residues" evidence="2">
    <location>
        <begin position="18"/>
        <end position="28"/>
    </location>
</feature>
<dbReference type="SUPFAM" id="SSF51045">
    <property type="entry name" value="WW domain"/>
    <property type="match status" value="2"/>
</dbReference>
<feature type="region of interest" description="Disordered" evidence="2">
    <location>
        <begin position="812"/>
        <end position="846"/>
    </location>
</feature>
<feature type="region of interest" description="Disordered" evidence="2">
    <location>
        <begin position="380"/>
        <end position="445"/>
    </location>
</feature>
<dbReference type="CDD" id="cd00201">
    <property type="entry name" value="WW"/>
    <property type="match status" value="2"/>
</dbReference>
<dbReference type="GeneID" id="103500614"/>
<proteinExistence type="predicted"/>
<feature type="compositionally biased region" description="Polar residues" evidence="2">
    <location>
        <begin position="380"/>
        <end position="399"/>
    </location>
</feature>
<dbReference type="PROSITE" id="PS50020">
    <property type="entry name" value="WW_DOMAIN_2"/>
    <property type="match status" value="2"/>
</dbReference>
<dbReference type="InParanoid" id="A0A1S3CHX0"/>
<evidence type="ECO:0000259" key="4">
    <source>
        <dbReference type="PROSITE" id="PS51676"/>
    </source>
</evidence>
<dbReference type="Gene3D" id="2.20.70.10">
    <property type="match status" value="2"/>
</dbReference>
<feature type="compositionally biased region" description="Low complexity" evidence="2">
    <location>
        <begin position="1"/>
        <end position="12"/>
    </location>
</feature>
<evidence type="ECO:0000313" key="7">
    <source>
        <dbReference type="RefSeq" id="XP_008462197.1"/>
    </source>
</evidence>
<dbReference type="InterPro" id="IPR036517">
    <property type="entry name" value="FF_domain_sf"/>
</dbReference>
<dbReference type="KEGG" id="cmo:103500614"/>
<feature type="domain" description="WW" evidence="3">
    <location>
        <begin position="223"/>
        <end position="256"/>
    </location>
</feature>
<dbReference type="GO" id="GO:0070063">
    <property type="term" value="F:RNA polymerase binding"/>
    <property type="evidence" value="ECO:0007669"/>
    <property type="project" value="InterPro"/>
</dbReference>
<feature type="domain" description="FF" evidence="4">
    <location>
        <begin position="578"/>
        <end position="635"/>
    </location>
</feature>
<dbReference type="RefSeq" id="XP_008462197.1">
    <property type="nucleotide sequence ID" value="XM_008463975.2"/>
</dbReference>
<feature type="domain" description="FF" evidence="4">
    <location>
        <begin position="684"/>
        <end position="741"/>
    </location>
</feature>
<protein>
    <submittedName>
        <fullName evidence="7">Pre-mRNA-processing protein 40C</fullName>
    </submittedName>
</protein>
<feature type="region of interest" description="Disordered" evidence="2">
    <location>
        <begin position="313"/>
        <end position="362"/>
    </location>
</feature>
<feature type="compositionally biased region" description="Basic and acidic residues" evidence="2">
    <location>
        <begin position="812"/>
        <end position="831"/>
    </location>
</feature>
<dbReference type="PANTHER" id="PTHR15377:SF3">
    <property type="entry name" value="WW DOMAIN-CONTAINING PROTEIN"/>
    <property type="match status" value="1"/>
</dbReference>
<feature type="region of interest" description="Disordered" evidence="2">
    <location>
        <begin position="1"/>
        <end position="28"/>
    </location>
</feature>
<gene>
    <name evidence="7" type="primary">LOC103500614</name>
    <name evidence="5" type="synonym">103500614</name>
</gene>
<feature type="compositionally biased region" description="Basic and acidic residues" evidence="2">
    <location>
        <begin position="313"/>
        <end position="322"/>
    </location>
</feature>
<feature type="region of interest" description="Disordered" evidence="2">
    <location>
        <begin position="55"/>
        <end position="74"/>
    </location>
</feature>
<reference evidence="6" key="3">
    <citation type="submission" date="2025-05" db="UniProtKB">
        <authorList>
            <consortium name="RefSeq"/>
        </authorList>
    </citation>
    <scope>NUCLEOTIDE SEQUENCE [LARGE SCALE GENOMIC DNA]</scope>
</reference>
<dbReference type="SMART" id="SM00456">
    <property type="entry name" value="WW"/>
    <property type="match status" value="2"/>
</dbReference>
<dbReference type="PROSITE" id="PS51676">
    <property type="entry name" value="FF"/>
    <property type="match status" value="4"/>
</dbReference>
<dbReference type="GO" id="GO:0003712">
    <property type="term" value="F:transcription coregulator activity"/>
    <property type="evidence" value="ECO:0007669"/>
    <property type="project" value="TreeGrafter"/>
</dbReference>
<evidence type="ECO:0000256" key="1">
    <source>
        <dbReference type="ARBA" id="ARBA00022737"/>
    </source>
</evidence>
<dbReference type="SMR" id="A0A1S3CHX0"/>
<feature type="domain" description="FF" evidence="4">
    <location>
        <begin position="445"/>
        <end position="500"/>
    </location>
</feature>
<dbReference type="SUPFAM" id="SSF81698">
    <property type="entry name" value="FF domain"/>
    <property type="match status" value="5"/>
</dbReference>
<dbReference type="InterPro" id="IPR045148">
    <property type="entry name" value="TCRG1-like"/>
</dbReference>
<dbReference type="PROSITE" id="PS01159">
    <property type="entry name" value="WW_DOMAIN_1"/>
    <property type="match status" value="2"/>
</dbReference>
<dbReference type="Proteomes" id="UP001652600">
    <property type="component" value="Chromosome 1"/>
</dbReference>
<dbReference type="FunFam" id="1.10.10.440:FF:000028">
    <property type="entry name" value="Pre-mRNA-processing protein 40C"/>
    <property type="match status" value="1"/>
</dbReference>
<dbReference type="Pfam" id="PF01846">
    <property type="entry name" value="FF"/>
    <property type="match status" value="4"/>
</dbReference>
<dbReference type="Gene3D" id="1.10.10.440">
    <property type="entry name" value="FF domain"/>
    <property type="match status" value="5"/>
</dbReference>
<feature type="region of interest" description="Disordered" evidence="2">
    <location>
        <begin position="706"/>
        <end position="731"/>
    </location>
</feature>
<feature type="compositionally biased region" description="Basic and acidic residues" evidence="2">
    <location>
        <begin position="709"/>
        <end position="718"/>
    </location>
</feature>
<dbReference type="SMART" id="SM00441">
    <property type="entry name" value="FF"/>
    <property type="match status" value="4"/>
</dbReference>
<dbReference type="Pfam" id="PF00397">
    <property type="entry name" value="WW"/>
    <property type="match status" value="1"/>
</dbReference>
<feature type="region of interest" description="Disordered" evidence="2">
    <location>
        <begin position="640"/>
        <end position="669"/>
    </location>
</feature>
<accession>A0A1S3CHX0</accession>
<dbReference type="GO" id="GO:0005634">
    <property type="term" value="C:nucleus"/>
    <property type="evidence" value="ECO:0007669"/>
    <property type="project" value="TreeGrafter"/>
</dbReference>
<evidence type="ECO:0000313" key="6">
    <source>
        <dbReference type="Proteomes" id="UP001652600"/>
    </source>
</evidence>
<feature type="domain" description="WW" evidence="3">
    <location>
        <begin position="281"/>
        <end position="308"/>
    </location>
</feature>
<dbReference type="InterPro" id="IPR036020">
    <property type="entry name" value="WW_dom_sf"/>
</dbReference>
<dbReference type="PANTHER" id="PTHR15377">
    <property type="entry name" value="TRANSCRIPTION ELONGATION REGULATOR 1"/>
    <property type="match status" value="1"/>
</dbReference>
<sequence length="846" mass="94208">MSSASTVSQSVSLPAPPTSNSVANGSSIPNLIPSTSPVPPAPSFHIHQLPPVAPMVPGPPGMSPSTPLVSTGPAVLFPPTDSASTIPGPNMHAIHNPIHPSARPQICGSYPSLTPVVSPPHAMWFQPPQLGAMPRPPFIPYSASYHGPLPFPARGMPLPSVPLPDPQPPGVTPVQVASAIPVPSGHGNQLIGNSLIQTDSNHPELDSQKHTQVVGHSENISLNKHSEDWTAHKTEAGIIYYYNALTGESTYEKPPGFRGEAENLVAQATSVSMSNLSGTDWVLVTMGDGKKYYYNNKTKISSWQIPNEVSELRQQNDEKTKELSAPLPNNNALTDLGTSSSSINTPAINTGGREATPLRTVGIPGSSSALDLIKKKLQDSGTPVASSPISATTVAQSDVNLPRDADATVKALQTENNKDKPKDANADGNVSDSSSDSEDVDSGPTNEQLIIQFKEMLKERGVAPFSKWDKELPKIVFDPRFKAIPSYSARRSLFEHYVKTRAEEERKEKRAAQKAAIEGFKQLLDSASEDIDHTTSYQTFKKKWGNDSRFEALDRKDRENLLNERVLCLKKAAVEKAQALWAASTTSFKSMLQEREDINVNSRWFRVKDSLREDPRYRSVKHEEREMLFNEYISELKAAEEEKQRESKARKEEQEKLKEREREWRKRKEREEQEMERVRLKVRKKEAVASFQALLVESIKDPQASWTESKVKLEKDPQGRASNPDLDSSETEKLFREHVKMLQERCANEFRNLLSEAFTAEVVAQVSEDGKTVLSSWTMAKRILKPDPRYGKVPRKEREALWRRYADDTMRKQKLANDHKGEKYNDYKNRATTDAGKFPSKPRIHD</sequence>
<feature type="compositionally biased region" description="Polar residues" evidence="2">
    <location>
        <begin position="327"/>
        <end position="348"/>
    </location>
</feature>
<dbReference type="AlphaFoldDB" id="A0A1S3CHX0"/>
<evidence type="ECO:0000313" key="5">
    <source>
        <dbReference type="EnsemblPlants" id="MELO3C024279.2.1"/>
    </source>
</evidence>
<reference evidence="7" key="2">
    <citation type="submission" date="2025-04" db="UniProtKB">
        <authorList>
            <consortium name="RefSeq"/>
        </authorList>
    </citation>
    <scope>IDENTIFICATION</scope>
</reference>
<keyword evidence="1" id="KW-0677">Repeat</keyword>
<name>A0A1S3CHX0_CUCME</name>
<feature type="compositionally biased region" description="Basic and acidic residues" evidence="2">
    <location>
        <begin position="416"/>
        <end position="425"/>
    </location>
</feature>
<dbReference type="InterPro" id="IPR002713">
    <property type="entry name" value="FF_domain"/>
</dbReference>
<dbReference type="InterPro" id="IPR001202">
    <property type="entry name" value="WW_dom"/>
</dbReference>
<feature type="domain" description="FF" evidence="4">
    <location>
        <begin position="513"/>
        <end position="568"/>
    </location>
</feature>
<dbReference type="Gramene" id="MELO3C024279.2.1">
    <property type="protein sequence ID" value="MELO3C024279.2.1"/>
    <property type="gene ID" value="MELO3C024279.2"/>
</dbReference>
<evidence type="ECO:0000259" key="3">
    <source>
        <dbReference type="PROSITE" id="PS50020"/>
    </source>
</evidence>
<dbReference type="OrthoDB" id="187617at2759"/>
<reference evidence="5" key="1">
    <citation type="submission" date="2023-03" db="UniProtKB">
        <authorList>
            <consortium name="EnsemblPlants"/>
        </authorList>
    </citation>
    <scope>IDENTIFICATION</scope>
</reference>
<keyword evidence="6" id="KW-1185">Reference proteome</keyword>